<protein>
    <submittedName>
        <fullName evidence="2">Uncharacterized protein</fullName>
    </submittedName>
</protein>
<dbReference type="Proteomes" id="UP001595379">
    <property type="component" value="Unassembled WGS sequence"/>
</dbReference>
<keyword evidence="1" id="KW-0812">Transmembrane</keyword>
<evidence type="ECO:0000313" key="3">
    <source>
        <dbReference type="Proteomes" id="UP001595379"/>
    </source>
</evidence>
<comment type="caution">
    <text evidence="2">The sequence shown here is derived from an EMBL/GenBank/DDBJ whole genome shotgun (WGS) entry which is preliminary data.</text>
</comment>
<dbReference type="EMBL" id="JBHRSV010000005">
    <property type="protein sequence ID" value="MFC2925539.1"/>
    <property type="molecule type" value="Genomic_DNA"/>
</dbReference>
<dbReference type="RefSeq" id="WP_343165307.1">
    <property type="nucleotide sequence ID" value="NZ_JBHRSV010000005.1"/>
</dbReference>
<feature type="transmembrane region" description="Helical" evidence="1">
    <location>
        <begin position="23"/>
        <end position="45"/>
    </location>
</feature>
<keyword evidence="1" id="KW-1133">Transmembrane helix</keyword>
<reference evidence="3" key="1">
    <citation type="journal article" date="2019" name="Int. J. Syst. Evol. Microbiol.">
        <title>The Global Catalogue of Microorganisms (GCM) 10K type strain sequencing project: providing services to taxonomists for standard genome sequencing and annotation.</title>
        <authorList>
            <consortium name="The Broad Institute Genomics Platform"/>
            <consortium name="The Broad Institute Genome Sequencing Center for Infectious Disease"/>
            <person name="Wu L."/>
            <person name="Ma J."/>
        </authorList>
    </citation>
    <scope>NUCLEOTIDE SEQUENCE [LARGE SCALE GENOMIC DNA]</scope>
    <source>
        <strain evidence="3">KCTC 52487</strain>
    </source>
</reference>
<evidence type="ECO:0000256" key="1">
    <source>
        <dbReference type="SAM" id="Phobius"/>
    </source>
</evidence>
<sequence length="49" mass="5102">MGSLASGAHRWHDADMREIQRPAFLIAAVAITLVLTGAALALVMMPGGL</sequence>
<accession>A0ABV6ZVW9</accession>
<organism evidence="2 3">
    <name type="scientific">Hyphobacterium vulgare</name>
    <dbReference type="NCBI Taxonomy" id="1736751"/>
    <lineage>
        <taxon>Bacteria</taxon>
        <taxon>Pseudomonadati</taxon>
        <taxon>Pseudomonadota</taxon>
        <taxon>Alphaproteobacteria</taxon>
        <taxon>Maricaulales</taxon>
        <taxon>Maricaulaceae</taxon>
        <taxon>Hyphobacterium</taxon>
    </lineage>
</organism>
<keyword evidence="3" id="KW-1185">Reference proteome</keyword>
<gene>
    <name evidence="2" type="ORF">ACFOOR_05425</name>
</gene>
<name>A0ABV6ZVW9_9PROT</name>
<keyword evidence="1" id="KW-0472">Membrane</keyword>
<evidence type="ECO:0000313" key="2">
    <source>
        <dbReference type="EMBL" id="MFC2925539.1"/>
    </source>
</evidence>
<proteinExistence type="predicted"/>